<proteinExistence type="predicted"/>
<dbReference type="Proteomes" id="UP000197528">
    <property type="component" value="Unassembled WGS sequence"/>
</dbReference>
<evidence type="ECO:0000313" key="2">
    <source>
        <dbReference type="Proteomes" id="UP000197528"/>
    </source>
</evidence>
<name>A0A254PTT2_9BURK</name>
<evidence type="ECO:0000313" key="1">
    <source>
        <dbReference type="EMBL" id="OWS69945.1"/>
    </source>
</evidence>
<dbReference type="EMBL" id="NGUP01000003">
    <property type="protein sequence ID" value="OWS69945.1"/>
    <property type="molecule type" value="Genomic_DNA"/>
</dbReference>
<keyword evidence="2" id="KW-1185">Reference proteome</keyword>
<gene>
    <name evidence="1" type="ORF">CBI31_06325</name>
</gene>
<comment type="caution">
    <text evidence="1">The sequence shown here is derived from an EMBL/GenBank/DDBJ whole genome shotgun (WGS) entry which is preliminary data.</text>
</comment>
<reference evidence="1 2" key="1">
    <citation type="submission" date="2017-05" db="EMBL/GenBank/DDBJ databases">
        <title>Genome of Polynucleobacter sp. MWH-Feld-100.</title>
        <authorList>
            <person name="Hahn M.W."/>
        </authorList>
    </citation>
    <scope>NUCLEOTIDE SEQUENCE [LARGE SCALE GENOMIC DNA]</scope>
    <source>
        <strain evidence="1 2">MWH-Feld-100</strain>
    </source>
</reference>
<protein>
    <submittedName>
        <fullName evidence="1">Uncharacterized protein</fullName>
    </submittedName>
</protein>
<dbReference type="AlphaFoldDB" id="A0A254PTT2"/>
<organism evidence="1 2">
    <name type="scientific">Polynucleobacter campilacus</name>
    <dbReference type="NCBI Taxonomy" id="1743163"/>
    <lineage>
        <taxon>Bacteria</taxon>
        <taxon>Pseudomonadati</taxon>
        <taxon>Pseudomonadota</taxon>
        <taxon>Betaproteobacteria</taxon>
        <taxon>Burkholderiales</taxon>
        <taxon>Burkholderiaceae</taxon>
        <taxon>Polynucleobacter</taxon>
    </lineage>
</organism>
<sequence length="148" mass="16497">MNLKDLHTTATNVTSLTGHYAVLQEIFSEFHSHLETQLETEQYQDWNIEVSDLTELNEFIILIAGQEIIFSFDIESDDAGSYLGLVTAFVTDDYFDDLPKVIASFTFDGSGIAKDLTGLEDPANLKVAEHCLNIALQICLGAFDEIEE</sequence>
<dbReference type="RefSeq" id="WP_088525549.1">
    <property type="nucleotide sequence ID" value="NZ_NGUP01000003.1"/>
</dbReference>
<accession>A0A254PTT2</accession>